<protein>
    <submittedName>
        <fullName evidence="2">Retrovirus-related Pol polyprotein from transposon</fullName>
    </submittedName>
</protein>
<dbReference type="InterPro" id="IPR000477">
    <property type="entry name" value="RT_dom"/>
</dbReference>
<dbReference type="OrthoDB" id="9996999at2759"/>
<evidence type="ECO:0000313" key="3">
    <source>
        <dbReference type="Proteomes" id="UP000230750"/>
    </source>
</evidence>
<dbReference type="InterPro" id="IPR053134">
    <property type="entry name" value="RNA-dir_DNA_polymerase"/>
</dbReference>
<evidence type="ECO:0000259" key="1">
    <source>
        <dbReference type="Pfam" id="PF00078"/>
    </source>
</evidence>
<dbReference type="Pfam" id="PF00078">
    <property type="entry name" value="RVT_1"/>
    <property type="match status" value="1"/>
</dbReference>
<gene>
    <name evidence="2" type="ORF">BSL78_14984</name>
</gene>
<feature type="domain" description="Reverse transcriptase" evidence="1">
    <location>
        <begin position="24"/>
        <end position="82"/>
    </location>
</feature>
<dbReference type="Gene3D" id="3.10.10.10">
    <property type="entry name" value="HIV Type 1 Reverse Transcriptase, subunit A, domain 1"/>
    <property type="match status" value="1"/>
</dbReference>
<dbReference type="PANTHER" id="PTHR24559:SF435">
    <property type="entry name" value="RIBONUCLEASE H"/>
    <property type="match status" value="1"/>
</dbReference>
<comment type="caution">
    <text evidence="2">The sequence shown here is derived from an EMBL/GenBank/DDBJ whole genome shotgun (WGS) entry which is preliminary data.</text>
</comment>
<dbReference type="SUPFAM" id="SSF56672">
    <property type="entry name" value="DNA/RNA polymerases"/>
    <property type="match status" value="1"/>
</dbReference>
<dbReference type="InterPro" id="IPR043128">
    <property type="entry name" value="Rev_trsase/Diguanyl_cyclase"/>
</dbReference>
<keyword evidence="3" id="KW-1185">Reference proteome</keyword>
<dbReference type="Proteomes" id="UP000230750">
    <property type="component" value="Unassembled WGS sequence"/>
</dbReference>
<reference evidence="2 3" key="1">
    <citation type="journal article" date="2017" name="PLoS Biol.">
        <title>The sea cucumber genome provides insights into morphological evolution and visceral regeneration.</title>
        <authorList>
            <person name="Zhang X."/>
            <person name="Sun L."/>
            <person name="Yuan J."/>
            <person name="Sun Y."/>
            <person name="Gao Y."/>
            <person name="Zhang L."/>
            <person name="Li S."/>
            <person name="Dai H."/>
            <person name="Hamel J.F."/>
            <person name="Liu C."/>
            <person name="Yu Y."/>
            <person name="Liu S."/>
            <person name="Lin W."/>
            <person name="Guo K."/>
            <person name="Jin S."/>
            <person name="Xu P."/>
            <person name="Storey K.B."/>
            <person name="Huan P."/>
            <person name="Zhang T."/>
            <person name="Zhou Y."/>
            <person name="Zhang J."/>
            <person name="Lin C."/>
            <person name="Li X."/>
            <person name="Xing L."/>
            <person name="Huo D."/>
            <person name="Sun M."/>
            <person name="Wang L."/>
            <person name="Mercier A."/>
            <person name="Li F."/>
            <person name="Yang H."/>
            <person name="Xiang J."/>
        </authorList>
    </citation>
    <scope>NUCLEOTIDE SEQUENCE [LARGE SCALE GENOMIC DNA]</scope>
    <source>
        <strain evidence="2">Shaxun</strain>
        <tissue evidence="2">Muscle</tissue>
    </source>
</reference>
<sequence>MLEGGIIHPSSSLWSSPTVLVIRKDGSNRFCVDYRRLNDISIKDSYLVPRIDNGLDALSGAKWFSTLDMKSWYWQVEMDPQASNALNGV</sequence>
<accession>A0A2G8KJH6</accession>
<dbReference type="InterPro" id="IPR043502">
    <property type="entry name" value="DNA/RNA_pol_sf"/>
</dbReference>
<dbReference type="PANTHER" id="PTHR24559">
    <property type="entry name" value="TRANSPOSON TY3-I GAG-POL POLYPROTEIN"/>
    <property type="match status" value="1"/>
</dbReference>
<name>A0A2G8KJH6_STIJA</name>
<organism evidence="2 3">
    <name type="scientific">Stichopus japonicus</name>
    <name type="common">Sea cucumber</name>
    <dbReference type="NCBI Taxonomy" id="307972"/>
    <lineage>
        <taxon>Eukaryota</taxon>
        <taxon>Metazoa</taxon>
        <taxon>Echinodermata</taxon>
        <taxon>Eleutherozoa</taxon>
        <taxon>Echinozoa</taxon>
        <taxon>Holothuroidea</taxon>
        <taxon>Aspidochirotacea</taxon>
        <taxon>Aspidochirotida</taxon>
        <taxon>Stichopodidae</taxon>
        <taxon>Apostichopus</taxon>
    </lineage>
</organism>
<dbReference type="CDD" id="cd01647">
    <property type="entry name" value="RT_LTR"/>
    <property type="match status" value="1"/>
</dbReference>
<dbReference type="EMBL" id="MRZV01000538">
    <property type="protein sequence ID" value="PIK48156.1"/>
    <property type="molecule type" value="Genomic_DNA"/>
</dbReference>
<evidence type="ECO:0000313" key="2">
    <source>
        <dbReference type="EMBL" id="PIK48156.1"/>
    </source>
</evidence>
<dbReference type="AlphaFoldDB" id="A0A2G8KJH6"/>
<dbReference type="Gene3D" id="3.30.70.270">
    <property type="match status" value="1"/>
</dbReference>
<proteinExistence type="predicted"/>